<dbReference type="InterPro" id="IPR015943">
    <property type="entry name" value="WD40/YVTN_repeat-like_dom_sf"/>
</dbReference>
<dbReference type="InterPro" id="IPR036322">
    <property type="entry name" value="WD40_repeat_dom_sf"/>
</dbReference>
<feature type="repeat" description="WD" evidence="8">
    <location>
        <begin position="312"/>
        <end position="353"/>
    </location>
</feature>
<dbReference type="GO" id="GO:2000234">
    <property type="term" value="P:positive regulation of rRNA processing"/>
    <property type="evidence" value="ECO:0007669"/>
    <property type="project" value="TreeGrafter"/>
</dbReference>
<proteinExistence type="predicted"/>
<name>A0A9N8V906_FUNMO</name>
<evidence type="ECO:0000256" key="9">
    <source>
        <dbReference type="SAM" id="MobiDB-lite"/>
    </source>
</evidence>
<dbReference type="InterPro" id="IPR001680">
    <property type="entry name" value="WD40_rpt"/>
</dbReference>
<evidence type="ECO:0000313" key="12">
    <source>
        <dbReference type="Proteomes" id="UP000789375"/>
    </source>
</evidence>
<dbReference type="SUPFAM" id="SSF50978">
    <property type="entry name" value="WD40 repeat-like"/>
    <property type="match status" value="1"/>
</dbReference>
<gene>
    <name evidence="11" type="ORF">FMOSSE_LOCUS858</name>
</gene>
<evidence type="ECO:0000256" key="3">
    <source>
        <dbReference type="ARBA" id="ARBA00022552"/>
    </source>
</evidence>
<dbReference type="GO" id="GO:0032040">
    <property type="term" value="C:small-subunit processome"/>
    <property type="evidence" value="ECO:0007669"/>
    <property type="project" value="InterPro"/>
</dbReference>
<evidence type="ECO:0000313" key="11">
    <source>
        <dbReference type="EMBL" id="CAG8441613.1"/>
    </source>
</evidence>
<keyword evidence="7" id="KW-0539">Nucleus</keyword>
<keyword evidence="2" id="KW-0690">Ribosome biogenesis</keyword>
<protein>
    <submittedName>
        <fullName evidence="11">3109_t:CDS:1</fullName>
    </submittedName>
</protein>
<reference evidence="11" key="1">
    <citation type="submission" date="2021-06" db="EMBL/GenBank/DDBJ databases">
        <authorList>
            <person name="Kallberg Y."/>
            <person name="Tangrot J."/>
            <person name="Rosling A."/>
        </authorList>
    </citation>
    <scope>NUCLEOTIDE SEQUENCE</scope>
    <source>
        <strain evidence="11">87-6 pot B 2015</strain>
    </source>
</reference>
<dbReference type="SMART" id="SM00320">
    <property type="entry name" value="WD40"/>
    <property type="match status" value="8"/>
</dbReference>
<dbReference type="GO" id="GO:0003723">
    <property type="term" value="F:RNA binding"/>
    <property type="evidence" value="ECO:0007669"/>
    <property type="project" value="InterPro"/>
</dbReference>
<feature type="compositionally biased region" description="Polar residues" evidence="9">
    <location>
        <begin position="1"/>
        <end position="34"/>
    </location>
</feature>
<feature type="repeat" description="WD" evidence="8">
    <location>
        <begin position="118"/>
        <end position="151"/>
    </location>
</feature>
<dbReference type="Gene3D" id="2.130.10.10">
    <property type="entry name" value="YVTN repeat-like/Quinoprotein amine dehydrogenase"/>
    <property type="match status" value="4"/>
</dbReference>
<sequence>MSPTTRQIVSTKNNNPRKNNFTEKSPVTVNQKSNMVKPKKQDSTYQPKHSRKPSNQFKDRKQNQLEIQRVLGGRFIDRPVVFSKDSKYFFCCCSNSVKVVSVETGEIIKTFSISPEEIGSHKKDVTFIKMDPNNDDQLYSASLDGTIKLWNYTRLIREYYVGLPILRMEMHAAHPNQFFIVTPEPQKPDPKTGLRNKQEKHALLYIKFDKQANIIQSSLICKSNSTCTGLDISENGDFLVITFVQTIRVIDLKSINDTSNQAWPKYIHPTSISCVAINSHKGFIAIGDIAGKITYWYCLDKLQLENPVTSEFHWHAHKVNSLVFSSDGNYLVSGGEEAVLSIWRVEDGHVMFVPRLGAEITSISISLDQATYAVGLLDNSIKLISMINFSLKRALQGLKYKQNESCTNPLSTGLVLEPKNHDVVLNGLPGTIQFYNVYLDRHVMELEISVTNRVSRTFEKEIVRHSVKHVCFSKNGNWMATIDARNDGVNTPELYLKFWHFDPNSHNYQQHCRIDYPHSEDILSLCFHTGTNDNDPIFITTSLDTKFKIWQLNKSNDDDSIEAAVWACGFIGSYKKFIPRMAAVSKDGAVLAVSFNNTITLWDACKFKLKRTLQCMPSNENVKHILFTNDEPFLVSTTDTFLYVWNLLTCDVWYRHILEVELVALDPNSSDFVVAWNNRFLKECQLMIFNPRHNDPLRVHKMKHVVESLTYLPRRSDDLEESFPGQKSDILYITEKNDMHVLNELSPIKPKVSSQKLESTSNSYFSDIFGNKAEISVQKCVL</sequence>
<feature type="domain" description="WD repeat-containing protein 75 second beta-propeller" evidence="10">
    <location>
        <begin position="414"/>
        <end position="716"/>
    </location>
</feature>
<dbReference type="Pfam" id="PF23869">
    <property type="entry name" value="Beta-prop_WDR75_1st"/>
    <property type="match status" value="1"/>
</dbReference>
<evidence type="ECO:0000256" key="4">
    <source>
        <dbReference type="ARBA" id="ARBA00022574"/>
    </source>
</evidence>
<evidence type="ECO:0000256" key="2">
    <source>
        <dbReference type="ARBA" id="ARBA00022517"/>
    </source>
</evidence>
<comment type="subcellular location">
    <subcellularLocation>
        <location evidence="1">Nucleus</location>
        <location evidence="1">Nucleolus</location>
    </subcellularLocation>
</comment>
<keyword evidence="12" id="KW-1185">Reference proteome</keyword>
<dbReference type="InterPro" id="IPR053826">
    <property type="entry name" value="WDR75"/>
</dbReference>
<keyword evidence="5" id="KW-0677">Repeat</keyword>
<dbReference type="Proteomes" id="UP000789375">
    <property type="component" value="Unassembled WGS sequence"/>
</dbReference>
<keyword evidence="6" id="KW-0804">Transcription</keyword>
<dbReference type="PROSITE" id="PS50082">
    <property type="entry name" value="WD_REPEATS_2"/>
    <property type="match status" value="2"/>
</dbReference>
<comment type="caution">
    <text evidence="11">The sequence shown here is derived from an EMBL/GenBank/DDBJ whole genome shotgun (WGS) entry which is preliminary data.</text>
</comment>
<dbReference type="Pfam" id="PF23769">
    <property type="entry name" value="Beta-prop_WDR75_2nd"/>
    <property type="match status" value="1"/>
</dbReference>
<dbReference type="GO" id="GO:0006364">
    <property type="term" value="P:rRNA processing"/>
    <property type="evidence" value="ECO:0007669"/>
    <property type="project" value="UniProtKB-KW"/>
</dbReference>
<evidence type="ECO:0000256" key="1">
    <source>
        <dbReference type="ARBA" id="ARBA00004604"/>
    </source>
</evidence>
<evidence type="ECO:0000256" key="6">
    <source>
        <dbReference type="ARBA" id="ARBA00023163"/>
    </source>
</evidence>
<dbReference type="PANTHER" id="PTHR44215:SF1">
    <property type="entry name" value="WD REPEAT-CONTAINING PROTEIN 75"/>
    <property type="match status" value="1"/>
</dbReference>
<dbReference type="InterPro" id="IPR011047">
    <property type="entry name" value="Quinoprotein_ADH-like_sf"/>
</dbReference>
<dbReference type="GO" id="GO:0045943">
    <property type="term" value="P:positive regulation of transcription by RNA polymerase I"/>
    <property type="evidence" value="ECO:0007669"/>
    <property type="project" value="InterPro"/>
</dbReference>
<evidence type="ECO:0000256" key="7">
    <source>
        <dbReference type="ARBA" id="ARBA00023242"/>
    </source>
</evidence>
<dbReference type="SUPFAM" id="SSF50998">
    <property type="entry name" value="Quinoprotein alcohol dehydrogenase-like"/>
    <property type="match status" value="1"/>
</dbReference>
<dbReference type="PANTHER" id="PTHR44215">
    <property type="entry name" value="WD REPEAT-CONTAINING PROTEIN 75"/>
    <property type="match status" value="1"/>
</dbReference>
<evidence type="ECO:0000256" key="5">
    <source>
        <dbReference type="ARBA" id="ARBA00022737"/>
    </source>
</evidence>
<dbReference type="AlphaFoldDB" id="A0A9N8V906"/>
<evidence type="ECO:0000259" key="10">
    <source>
        <dbReference type="Pfam" id="PF23769"/>
    </source>
</evidence>
<dbReference type="PROSITE" id="PS50294">
    <property type="entry name" value="WD_REPEATS_REGION"/>
    <property type="match status" value="2"/>
</dbReference>
<dbReference type="InterPro" id="IPR057644">
    <property type="entry name" value="Beta-prop_WDR75_2nd"/>
</dbReference>
<accession>A0A9N8V906</accession>
<keyword evidence="4 8" id="KW-0853">WD repeat</keyword>
<evidence type="ECO:0000256" key="8">
    <source>
        <dbReference type="PROSITE-ProRule" id="PRU00221"/>
    </source>
</evidence>
<organism evidence="11 12">
    <name type="scientific">Funneliformis mosseae</name>
    <name type="common">Endomycorrhizal fungus</name>
    <name type="synonym">Glomus mosseae</name>
    <dbReference type="NCBI Taxonomy" id="27381"/>
    <lineage>
        <taxon>Eukaryota</taxon>
        <taxon>Fungi</taxon>
        <taxon>Fungi incertae sedis</taxon>
        <taxon>Mucoromycota</taxon>
        <taxon>Glomeromycotina</taxon>
        <taxon>Glomeromycetes</taxon>
        <taxon>Glomerales</taxon>
        <taxon>Glomeraceae</taxon>
        <taxon>Funneliformis</taxon>
    </lineage>
</organism>
<keyword evidence="3" id="KW-0698">rRNA processing</keyword>
<dbReference type="EMBL" id="CAJVPP010000089">
    <property type="protein sequence ID" value="CAG8441613.1"/>
    <property type="molecule type" value="Genomic_DNA"/>
</dbReference>
<feature type="region of interest" description="Disordered" evidence="9">
    <location>
        <begin position="1"/>
        <end position="61"/>
    </location>
</feature>